<dbReference type="Ensembl" id="ENSORLT00000032298.1">
    <property type="protein sequence ID" value="ENSORLP00000026993.1"/>
    <property type="gene ID" value="ENSORLG00000015674.2"/>
</dbReference>
<dbReference type="InParanoid" id="A0A3B3H705"/>
<evidence type="ECO:0000256" key="1">
    <source>
        <dbReference type="SAM" id="MobiDB-lite"/>
    </source>
</evidence>
<sequence length="1044" mass="118239">MASYNLLQRAYSNFESPAKVFAQLKSKVQKEAMSTKECRSGFHSPKKKTTSLWTEEFTDTQGFDSGLNEAHALTLSPITSPQKTFDCPRSDESGKPLDMTFAQKAKDSLFLESTAMSHTLVNRCQTAEQGCPIRGLDCLGSYRSPVKTAGRDTRDNKRAPPVVIGCSPNTLFSPMRNRKRKLEQHEFGKVSGMTEESQHDQHLKMDGKSSALGDGRGRGDGGGGGCTNQPEMLRDHMFTPRTKVQKHCSIAIERLPVMSPAKMFAFMKERENKLQKLEAGISNSRRDLFGNLHQTQDIPLPSAENQMETTPRRHIPAQESVGNRSDSQLDSSRSTCSQRMSTSPAPVLLEDPLVLNSPQISIPKKCETKFGLRHWPSQRKFPVENVVYLKKWFLRRSSNGLFVDGIHREDNIPWHSNIIAERISKSVLRTVSGRVYFLVGRMIPNVTSDFPKWFLKKFANGFPSDWKALYEKFLSESKEEKKKKTDNTGIQPTKKPEAASVNCSARKMRQRALKTPDVSPQLLSASTKVSRSGRVIKPPLEYWRGGRVLLDAEMNVTIHECYDSILSDSMAESQEPVRDFLPRSKGKKCSNLATVEEVSVPVRKVKMLQKQGKNGPKPGKFPDSSDAAVETCSSTEEGSRRTTRSTQKCKYLSTTGSHKEALKESEPKRPKQRQIKQTGNTDMSPTGKASRRRTVLANFNSSESLTTDGQFSFEEKKPQKKRQGRKVPQKPEQNHSLSLNQSQSSEENLKKSRKTNHRRRRNRKPHEQQRRVKIPPTVNPLPTQTSKKHQVQKPILDEDEWTEEELSRLQEVVSRYPKHIAGYWEKVAQRVGTRTAGECHKKHTSHGTSQSPAKTHRRQKKGKAEAAKHPAAEQPVISARAGTLKRKQQVRHFLETLPKDDMNDAFSSTYMRNKRFEVPSLCSSDDHDSMLGDLEYQTPKSTCFPEVKTPQCLHITPGMMGSPNTKSDDKYVYQLQRRMKKNQFNVQKNPAPSKKFIATPGVKRVMRRCGETENTSFVVWEMFPGKEEESPESGEEEDYYFSDD</sequence>
<feature type="compositionally biased region" description="Basic and acidic residues" evidence="1">
    <location>
        <begin position="862"/>
        <end position="871"/>
    </location>
</feature>
<feature type="compositionally biased region" description="Polar residues" evidence="1">
    <location>
        <begin position="675"/>
        <end position="684"/>
    </location>
</feature>
<feature type="region of interest" description="Disordered" evidence="1">
    <location>
        <begin position="1022"/>
        <end position="1044"/>
    </location>
</feature>
<evidence type="ECO:0000259" key="2">
    <source>
        <dbReference type="PROSITE" id="PS50090"/>
    </source>
</evidence>
<feature type="region of interest" description="Disordered" evidence="1">
    <location>
        <begin position="148"/>
        <end position="170"/>
    </location>
</feature>
<keyword evidence="4" id="KW-1185">Reference proteome</keyword>
<gene>
    <name evidence="3" type="primary">mis18bp1</name>
</gene>
<dbReference type="FunCoup" id="A0A3B3H705">
    <property type="interactions" value="820"/>
</dbReference>
<feature type="compositionally biased region" description="Polar residues" evidence="1">
    <location>
        <begin position="320"/>
        <end position="344"/>
    </location>
</feature>
<dbReference type="Bgee" id="ENSORLG00000015674">
    <property type="expression patterns" value="Expressed in blastula and 13 other cell types or tissues"/>
</dbReference>
<name>A0A3B3H705_ORYLA</name>
<feature type="compositionally biased region" description="Basic and acidic residues" evidence="1">
    <location>
        <begin position="657"/>
        <end position="669"/>
    </location>
</feature>
<dbReference type="GeneTree" id="ENSGT00390000007395"/>
<dbReference type="InterPro" id="IPR015216">
    <property type="entry name" value="SANTA"/>
</dbReference>
<feature type="compositionally biased region" description="Polar residues" evidence="1">
    <location>
        <begin position="697"/>
        <end position="710"/>
    </location>
</feature>
<feature type="compositionally biased region" description="Polar residues" evidence="1">
    <location>
        <begin position="296"/>
        <end position="309"/>
    </location>
</feature>
<accession>A0A3B3H705</accession>
<feature type="compositionally biased region" description="Basic and acidic residues" evidence="1">
    <location>
        <begin position="196"/>
        <end position="207"/>
    </location>
</feature>
<dbReference type="SUPFAM" id="SSF46689">
    <property type="entry name" value="Homeodomain-like"/>
    <property type="match status" value="1"/>
</dbReference>
<evidence type="ECO:0000313" key="4">
    <source>
        <dbReference type="Proteomes" id="UP000001038"/>
    </source>
</evidence>
<feature type="region of interest" description="Disordered" evidence="1">
    <location>
        <begin position="189"/>
        <end position="230"/>
    </location>
</feature>
<organism evidence="3 4">
    <name type="scientific">Oryzias latipes</name>
    <name type="common">Japanese rice fish</name>
    <name type="synonym">Japanese killifish</name>
    <dbReference type="NCBI Taxonomy" id="8090"/>
    <lineage>
        <taxon>Eukaryota</taxon>
        <taxon>Metazoa</taxon>
        <taxon>Chordata</taxon>
        <taxon>Craniata</taxon>
        <taxon>Vertebrata</taxon>
        <taxon>Euteleostomi</taxon>
        <taxon>Actinopterygii</taxon>
        <taxon>Neopterygii</taxon>
        <taxon>Teleostei</taxon>
        <taxon>Neoteleostei</taxon>
        <taxon>Acanthomorphata</taxon>
        <taxon>Ovalentaria</taxon>
        <taxon>Atherinomorphae</taxon>
        <taxon>Beloniformes</taxon>
        <taxon>Adrianichthyidae</taxon>
        <taxon>Oryziinae</taxon>
        <taxon>Oryzias</taxon>
    </lineage>
</organism>
<feature type="compositionally biased region" description="Acidic residues" evidence="1">
    <location>
        <begin position="1029"/>
        <end position="1044"/>
    </location>
</feature>
<dbReference type="CDD" id="cd00167">
    <property type="entry name" value="SANT"/>
    <property type="match status" value="1"/>
</dbReference>
<feature type="domain" description="Myb-like" evidence="2">
    <location>
        <begin position="793"/>
        <end position="842"/>
    </location>
</feature>
<dbReference type="AlphaFoldDB" id="A0A3B3H705"/>
<proteinExistence type="predicted"/>
<feature type="compositionally biased region" description="Basic residues" evidence="1">
    <location>
        <begin position="751"/>
        <end position="764"/>
    </location>
</feature>
<feature type="compositionally biased region" description="Low complexity" evidence="1">
    <location>
        <begin position="612"/>
        <end position="622"/>
    </location>
</feature>
<feature type="region of interest" description="Disordered" evidence="1">
    <location>
        <begin position="296"/>
        <end position="344"/>
    </location>
</feature>
<dbReference type="InterPro" id="IPR039110">
    <property type="entry name" value="KNL2-like"/>
</dbReference>
<dbReference type="PANTHER" id="PTHR16124:SF3">
    <property type="entry name" value="MIS18-BINDING PROTEIN 1"/>
    <property type="match status" value="1"/>
</dbReference>
<feature type="region of interest" description="Disordered" evidence="1">
    <location>
        <begin position="607"/>
        <end position="793"/>
    </location>
</feature>
<reference evidence="3" key="2">
    <citation type="submission" date="2025-08" db="UniProtKB">
        <authorList>
            <consortium name="Ensembl"/>
        </authorList>
    </citation>
    <scope>IDENTIFICATION</scope>
    <source>
        <strain evidence="3">Hd-rR</strain>
    </source>
</reference>
<dbReference type="KEGG" id="ola:101158494"/>
<protein>
    <recommendedName>
        <fullName evidence="2">Myb-like domain-containing protein</fullName>
    </recommendedName>
</protein>
<reference evidence="3 4" key="1">
    <citation type="journal article" date="2007" name="Nature">
        <title>The medaka draft genome and insights into vertebrate genome evolution.</title>
        <authorList>
            <person name="Kasahara M."/>
            <person name="Naruse K."/>
            <person name="Sasaki S."/>
            <person name="Nakatani Y."/>
            <person name="Qu W."/>
            <person name="Ahsan B."/>
            <person name="Yamada T."/>
            <person name="Nagayasu Y."/>
            <person name="Doi K."/>
            <person name="Kasai Y."/>
            <person name="Jindo T."/>
            <person name="Kobayashi D."/>
            <person name="Shimada A."/>
            <person name="Toyoda A."/>
            <person name="Kuroki Y."/>
            <person name="Fujiyama A."/>
            <person name="Sasaki T."/>
            <person name="Shimizu A."/>
            <person name="Asakawa S."/>
            <person name="Shimizu N."/>
            <person name="Hashimoto S."/>
            <person name="Yang J."/>
            <person name="Lee Y."/>
            <person name="Matsushima K."/>
            <person name="Sugano S."/>
            <person name="Sakaizumi M."/>
            <person name="Narita T."/>
            <person name="Ohishi K."/>
            <person name="Haga S."/>
            <person name="Ohta F."/>
            <person name="Nomoto H."/>
            <person name="Nogata K."/>
            <person name="Morishita T."/>
            <person name="Endo T."/>
            <person name="Shin-I T."/>
            <person name="Takeda H."/>
            <person name="Morishita S."/>
            <person name="Kohara Y."/>
        </authorList>
    </citation>
    <scope>NUCLEOTIDE SEQUENCE [LARGE SCALE GENOMIC DNA]</scope>
    <source>
        <strain evidence="3 4">Hd-rR</strain>
    </source>
</reference>
<dbReference type="PANTHER" id="PTHR16124">
    <property type="entry name" value="MIS18-BINDING PROTEIN 1"/>
    <property type="match status" value="1"/>
</dbReference>
<dbReference type="GeneID" id="101158494"/>
<dbReference type="Proteomes" id="UP000001038">
    <property type="component" value="Chromosome 22"/>
</dbReference>
<feature type="compositionally biased region" description="Low complexity" evidence="1">
    <location>
        <begin position="734"/>
        <end position="746"/>
    </location>
</feature>
<dbReference type="FunFam" id="1.10.10.60:FF:000822">
    <property type="entry name" value="MIS18-binding protein 1"/>
    <property type="match status" value="1"/>
</dbReference>
<evidence type="ECO:0000313" key="3">
    <source>
        <dbReference type="Ensembl" id="ENSORLP00000026993.1"/>
    </source>
</evidence>
<dbReference type="Pfam" id="PF00249">
    <property type="entry name" value="Myb_DNA-binding"/>
    <property type="match status" value="1"/>
</dbReference>
<feature type="region of interest" description="Disordered" evidence="1">
    <location>
        <begin position="834"/>
        <end position="875"/>
    </location>
</feature>
<feature type="compositionally biased region" description="Basic and acidic residues" evidence="1">
    <location>
        <begin position="149"/>
        <end position="158"/>
    </location>
</feature>
<dbReference type="Gene3D" id="1.10.10.60">
    <property type="entry name" value="Homeodomain-like"/>
    <property type="match status" value="1"/>
</dbReference>
<dbReference type="PROSITE" id="PS50090">
    <property type="entry name" value="MYB_LIKE"/>
    <property type="match status" value="1"/>
</dbReference>
<dbReference type="CTD" id="55320"/>
<dbReference type="RefSeq" id="XP_004082593.1">
    <property type="nucleotide sequence ID" value="XM_004082545.4"/>
</dbReference>
<reference evidence="3" key="3">
    <citation type="submission" date="2025-09" db="UniProtKB">
        <authorList>
            <consortium name="Ensembl"/>
        </authorList>
    </citation>
    <scope>IDENTIFICATION</scope>
    <source>
        <strain evidence="3">Hd-rR</strain>
    </source>
</reference>
<dbReference type="InterPro" id="IPR001005">
    <property type="entry name" value="SANT/Myb"/>
</dbReference>
<dbReference type="OrthoDB" id="118550at2759"/>
<dbReference type="Pfam" id="PF09133">
    <property type="entry name" value="SANTA"/>
    <property type="match status" value="1"/>
</dbReference>
<dbReference type="GO" id="GO:0000775">
    <property type="term" value="C:chromosome, centromeric region"/>
    <property type="evidence" value="ECO:0000318"/>
    <property type="project" value="GO_Central"/>
</dbReference>
<feature type="region of interest" description="Disordered" evidence="1">
    <location>
        <begin position="481"/>
        <end position="506"/>
    </location>
</feature>
<dbReference type="InterPro" id="IPR009057">
    <property type="entry name" value="Homeodomain-like_sf"/>
</dbReference>
<feature type="compositionally biased region" description="Basic residues" evidence="1">
    <location>
        <begin position="718"/>
        <end position="728"/>
    </location>
</feature>
<dbReference type="SMART" id="SM00717">
    <property type="entry name" value="SANT"/>
    <property type="match status" value="1"/>
</dbReference>